<dbReference type="Pfam" id="PF04542">
    <property type="entry name" value="Sigma70_r2"/>
    <property type="match status" value="1"/>
</dbReference>
<keyword evidence="4" id="KW-0804">Transcription</keyword>
<dbReference type="Gene3D" id="1.10.1740.10">
    <property type="match status" value="1"/>
</dbReference>
<evidence type="ECO:0000313" key="7">
    <source>
        <dbReference type="EMBL" id="MFC4411417.1"/>
    </source>
</evidence>
<keyword evidence="2" id="KW-0805">Transcription regulation</keyword>
<dbReference type="PANTHER" id="PTHR43133">
    <property type="entry name" value="RNA POLYMERASE ECF-TYPE SIGMA FACTO"/>
    <property type="match status" value="1"/>
</dbReference>
<accession>A0ABV8X9W4</accession>
<evidence type="ECO:0000259" key="6">
    <source>
        <dbReference type="Pfam" id="PF08281"/>
    </source>
</evidence>
<dbReference type="InterPro" id="IPR013324">
    <property type="entry name" value="RNA_pol_sigma_r3/r4-like"/>
</dbReference>
<organism evidence="7 8">
    <name type="scientific">Chungangia koreensis</name>
    <dbReference type="NCBI Taxonomy" id="752657"/>
    <lineage>
        <taxon>Bacteria</taxon>
        <taxon>Bacillati</taxon>
        <taxon>Bacillota</taxon>
        <taxon>Bacilli</taxon>
        <taxon>Lactobacillales</taxon>
        <taxon>Chungangia</taxon>
    </lineage>
</organism>
<sequence length="176" mass="20944">MYILTETELVKRAKKGDDEAFLSLIHLHKEALFRTAISYLKDENKALEAVQETTYRAYKSIRSLKKPEYFRTWLTRIIMNYCNDVLKKEKREITQDELQSMTGMEQDHTYLEVEEALNTLPIDLQELVRLKYFQDLKIREIADLWEAPEGTIKTKLHRALIALRRHFEEKGETKHV</sequence>
<reference evidence="8" key="1">
    <citation type="journal article" date="2019" name="Int. J. Syst. Evol. Microbiol.">
        <title>The Global Catalogue of Microorganisms (GCM) 10K type strain sequencing project: providing services to taxonomists for standard genome sequencing and annotation.</title>
        <authorList>
            <consortium name="The Broad Institute Genomics Platform"/>
            <consortium name="The Broad Institute Genome Sequencing Center for Infectious Disease"/>
            <person name="Wu L."/>
            <person name="Ma J."/>
        </authorList>
    </citation>
    <scope>NUCLEOTIDE SEQUENCE [LARGE SCALE GENOMIC DNA]</scope>
    <source>
        <strain evidence="8">CCUG 59778</strain>
    </source>
</reference>
<keyword evidence="8" id="KW-1185">Reference proteome</keyword>
<dbReference type="Pfam" id="PF08281">
    <property type="entry name" value="Sigma70_r4_2"/>
    <property type="match status" value="1"/>
</dbReference>
<comment type="caution">
    <text evidence="7">The sequence shown here is derived from an EMBL/GenBank/DDBJ whole genome shotgun (WGS) entry which is preliminary data.</text>
</comment>
<evidence type="ECO:0000256" key="2">
    <source>
        <dbReference type="ARBA" id="ARBA00023015"/>
    </source>
</evidence>
<name>A0ABV8X9W4_9LACT</name>
<dbReference type="InterPro" id="IPR013249">
    <property type="entry name" value="RNA_pol_sigma70_r4_t2"/>
</dbReference>
<evidence type="ECO:0000313" key="8">
    <source>
        <dbReference type="Proteomes" id="UP001595817"/>
    </source>
</evidence>
<protein>
    <submittedName>
        <fullName evidence="7">Sigma-70 family RNA polymerase sigma factor</fullName>
    </submittedName>
</protein>
<evidence type="ECO:0000256" key="3">
    <source>
        <dbReference type="ARBA" id="ARBA00023082"/>
    </source>
</evidence>
<dbReference type="InterPro" id="IPR013325">
    <property type="entry name" value="RNA_pol_sigma_r2"/>
</dbReference>
<gene>
    <name evidence="7" type="ORF">ACFOZY_13390</name>
</gene>
<comment type="similarity">
    <text evidence="1">Belongs to the sigma-70 factor family. ECF subfamily.</text>
</comment>
<dbReference type="Proteomes" id="UP001595817">
    <property type="component" value="Unassembled WGS sequence"/>
</dbReference>
<dbReference type="EMBL" id="JBHSEC010000020">
    <property type="protein sequence ID" value="MFC4411417.1"/>
    <property type="molecule type" value="Genomic_DNA"/>
</dbReference>
<dbReference type="NCBIfam" id="TIGR02937">
    <property type="entry name" value="sigma70-ECF"/>
    <property type="match status" value="1"/>
</dbReference>
<evidence type="ECO:0000259" key="5">
    <source>
        <dbReference type="Pfam" id="PF04542"/>
    </source>
</evidence>
<dbReference type="Gene3D" id="1.10.10.10">
    <property type="entry name" value="Winged helix-like DNA-binding domain superfamily/Winged helix DNA-binding domain"/>
    <property type="match status" value="1"/>
</dbReference>
<dbReference type="InterPro" id="IPR007627">
    <property type="entry name" value="RNA_pol_sigma70_r2"/>
</dbReference>
<dbReference type="SUPFAM" id="SSF88946">
    <property type="entry name" value="Sigma2 domain of RNA polymerase sigma factors"/>
    <property type="match status" value="1"/>
</dbReference>
<evidence type="ECO:0000256" key="1">
    <source>
        <dbReference type="ARBA" id="ARBA00010641"/>
    </source>
</evidence>
<dbReference type="InterPro" id="IPR014284">
    <property type="entry name" value="RNA_pol_sigma-70_dom"/>
</dbReference>
<feature type="domain" description="RNA polymerase sigma-70 region 2" evidence="5">
    <location>
        <begin position="24"/>
        <end position="91"/>
    </location>
</feature>
<dbReference type="InterPro" id="IPR039425">
    <property type="entry name" value="RNA_pol_sigma-70-like"/>
</dbReference>
<keyword evidence="3" id="KW-0731">Sigma factor</keyword>
<dbReference type="SUPFAM" id="SSF88659">
    <property type="entry name" value="Sigma3 and sigma4 domains of RNA polymerase sigma factors"/>
    <property type="match status" value="1"/>
</dbReference>
<proteinExistence type="inferred from homology"/>
<dbReference type="InterPro" id="IPR036388">
    <property type="entry name" value="WH-like_DNA-bd_sf"/>
</dbReference>
<dbReference type="CDD" id="cd06171">
    <property type="entry name" value="Sigma70_r4"/>
    <property type="match status" value="1"/>
</dbReference>
<feature type="domain" description="RNA polymerase sigma factor 70 region 4 type 2" evidence="6">
    <location>
        <begin position="111"/>
        <end position="163"/>
    </location>
</feature>
<evidence type="ECO:0000256" key="4">
    <source>
        <dbReference type="ARBA" id="ARBA00023163"/>
    </source>
</evidence>
<dbReference type="PANTHER" id="PTHR43133:SF51">
    <property type="entry name" value="RNA POLYMERASE SIGMA FACTOR"/>
    <property type="match status" value="1"/>
</dbReference>